<reference evidence="1" key="1">
    <citation type="submission" date="2022-07" db="EMBL/GenBank/DDBJ databases">
        <authorList>
            <person name="Macas J."/>
            <person name="Novak P."/>
            <person name="Neumann P."/>
        </authorList>
    </citation>
    <scope>NUCLEOTIDE SEQUENCE</scope>
</reference>
<sequence>MHCVLSCVLFYRNFLFRLISVNKSCLLLFSYLQLSSMTTTCFLLSESQQLLSSNPGIRLNHTALSPINSVLSSQPSMYLSILFFLLNSDHLLWSHCFSSPVCPAVNFSFHVFNYLKKEPTSLKSL</sequence>
<evidence type="ECO:0000313" key="2">
    <source>
        <dbReference type="Proteomes" id="UP001152523"/>
    </source>
</evidence>
<name>A0AAV0F202_9ASTE</name>
<proteinExistence type="predicted"/>
<comment type="caution">
    <text evidence="1">The sequence shown here is derived from an EMBL/GenBank/DDBJ whole genome shotgun (WGS) entry which is preliminary data.</text>
</comment>
<gene>
    <name evidence="1" type="ORF">CEPIT_LOCUS29902</name>
</gene>
<organism evidence="1 2">
    <name type="scientific">Cuscuta epithymum</name>
    <dbReference type="NCBI Taxonomy" id="186058"/>
    <lineage>
        <taxon>Eukaryota</taxon>
        <taxon>Viridiplantae</taxon>
        <taxon>Streptophyta</taxon>
        <taxon>Embryophyta</taxon>
        <taxon>Tracheophyta</taxon>
        <taxon>Spermatophyta</taxon>
        <taxon>Magnoliopsida</taxon>
        <taxon>eudicotyledons</taxon>
        <taxon>Gunneridae</taxon>
        <taxon>Pentapetalae</taxon>
        <taxon>asterids</taxon>
        <taxon>lamiids</taxon>
        <taxon>Solanales</taxon>
        <taxon>Convolvulaceae</taxon>
        <taxon>Cuscuteae</taxon>
        <taxon>Cuscuta</taxon>
        <taxon>Cuscuta subgen. Cuscuta</taxon>
    </lineage>
</organism>
<keyword evidence="2" id="KW-1185">Reference proteome</keyword>
<dbReference type="Proteomes" id="UP001152523">
    <property type="component" value="Unassembled WGS sequence"/>
</dbReference>
<dbReference type="EMBL" id="CAMAPF010000955">
    <property type="protein sequence ID" value="CAH9129503.1"/>
    <property type="molecule type" value="Genomic_DNA"/>
</dbReference>
<evidence type="ECO:0000313" key="1">
    <source>
        <dbReference type="EMBL" id="CAH9129503.1"/>
    </source>
</evidence>
<dbReference type="AlphaFoldDB" id="A0AAV0F202"/>
<protein>
    <submittedName>
        <fullName evidence="1">Uncharacterized protein</fullName>
    </submittedName>
</protein>
<accession>A0AAV0F202</accession>